<dbReference type="GO" id="GO:0000111">
    <property type="term" value="C:nucleotide-excision repair factor 2 complex"/>
    <property type="evidence" value="ECO:0007669"/>
    <property type="project" value="TreeGrafter"/>
</dbReference>
<reference evidence="9 10" key="1">
    <citation type="journal article" date="2009" name="Nature">
        <title>Evolution of pathogenicity and sexual reproduction in eight Candida genomes.</title>
        <authorList>
            <person name="Butler G."/>
            <person name="Rasmussen M.D."/>
            <person name="Lin M.F."/>
            <person name="Santos M.A."/>
            <person name="Sakthikumar S."/>
            <person name="Munro C.A."/>
            <person name="Rheinbay E."/>
            <person name="Grabherr M."/>
            <person name="Forche A."/>
            <person name="Reedy J.L."/>
            <person name="Agrafioti I."/>
            <person name="Arnaud M.B."/>
            <person name="Bates S."/>
            <person name="Brown A.J."/>
            <person name="Brunke S."/>
            <person name="Costanzo M.C."/>
            <person name="Fitzpatrick D.A."/>
            <person name="de Groot P.W."/>
            <person name="Harris D."/>
            <person name="Hoyer L.L."/>
            <person name="Hube B."/>
            <person name="Klis F.M."/>
            <person name="Kodira C."/>
            <person name="Lennard N."/>
            <person name="Logue M.E."/>
            <person name="Martin R."/>
            <person name="Neiman A.M."/>
            <person name="Nikolaou E."/>
            <person name="Quail M.A."/>
            <person name="Quinn J."/>
            <person name="Santos M.C."/>
            <person name="Schmitzberger F.F."/>
            <person name="Sherlock G."/>
            <person name="Shah P."/>
            <person name="Silverstein K.A."/>
            <person name="Skrzypek M.S."/>
            <person name="Soll D."/>
            <person name="Staggs R."/>
            <person name="Stansfield I."/>
            <person name="Stumpf M.P."/>
            <person name="Sudbery P.E."/>
            <person name="Srikantha T."/>
            <person name="Zeng Q."/>
            <person name="Berman J."/>
            <person name="Berriman M."/>
            <person name="Heitman J."/>
            <person name="Gow N.A."/>
            <person name="Lorenz M.C."/>
            <person name="Birren B.W."/>
            <person name="Kellis M."/>
            <person name="Cuomo C.A."/>
        </authorList>
    </citation>
    <scope>NUCLEOTIDE SEQUENCE [LARGE SCALE GENOMIC DNA]</scope>
    <source>
        <strain evidence="10">ATCC MYA-3404 / T1</strain>
    </source>
</reference>
<dbReference type="SUPFAM" id="SSF54001">
    <property type="entry name" value="Cysteine proteinases"/>
    <property type="match status" value="1"/>
</dbReference>
<dbReference type="Gene3D" id="3.30.70.2460">
    <property type="entry name" value="Rad4, beta-hairpin domain BHD3"/>
    <property type="match status" value="1"/>
</dbReference>
<comment type="similarity">
    <text evidence="2">Belongs to the XPC family.</text>
</comment>
<dbReference type="InterPro" id="IPR018326">
    <property type="entry name" value="Rad4_beta-hairpin_dom1"/>
</dbReference>
<dbReference type="Pfam" id="PF10403">
    <property type="entry name" value="BHD_1"/>
    <property type="match status" value="1"/>
</dbReference>
<dbReference type="Proteomes" id="UP000002037">
    <property type="component" value="Unassembled WGS sequence"/>
</dbReference>
<dbReference type="SMART" id="SM01031">
    <property type="entry name" value="BHD_2"/>
    <property type="match status" value="1"/>
</dbReference>
<dbReference type="GO" id="GO:0006289">
    <property type="term" value="P:nucleotide-excision repair"/>
    <property type="evidence" value="ECO:0007669"/>
    <property type="project" value="InterPro"/>
</dbReference>
<keyword evidence="5" id="KW-0539">Nucleus</keyword>
<dbReference type="SMART" id="SM01030">
    <property type="entry name" value="BHD_1"/>
    <property type="match status" value="1"/>
</dbReference>
<dbReference type="RefSeq" id="XP_002545552.1">
    <property type="nucleotide sequence ID" value="XM_002545506.1"/>
</dbReference>
<dbReference type="OrthoDB" id="300780at2759"/>
<evidence type="ECO:0008006" key="11">
    <source>
        <dbReference type="Google" id="ProtNLM"/>
    </source>
</evidence>
<dbReference type="VEuPathDB" id="FungiDB:CTRG_00333"/>
<feature type="domain" description="Rad4 beta-hairpin" evidence="7">
    <location>
        <begin position="329"/>
        <end position="392"/>
    </location>
</feature>
<dbReference type="GO" id="GO:0003697">
    <property type="term" value="F:single-stranded DNA binding"/>
    <property type="evidence" value="ECO:0007669"/>
    <property type="project" value="TreeGrafter"/>
</dbReference>
<feature type="domain" description="Rad4 beta-hairpin" evidence="6">
    <location>
        <begin position="272"/>
        <end position="327"/>
    </location>
</feature>
<dbReference type="GeneID" id="8302154"/>
<evidence type="ECO:0000256" key="5">
    <source>
        <dbReference type="ARBA" id="ARBA00023242"/>
    </source>
</evidence>
<dbReference type="InterPro" id="IPR038765">
    <property type="entry name" value="Papain-like_cys_pep_sf"/>
</dbReference>
<evidence type="ECO:0000256" key="2">
    <source>
        <dbReference type="ARBA" id="ARBA00009525"/>
    </source>
</evidence>
<dbReference type="Gene3D" id="3.90.260.10">
    <property type="entry name" value="Transglutaminase-like"/>
    <property type="match status" value="1"/>
</dbReference>
<keyword evidence="3" id="KW-0227">DNA damage</keyword>
<dbReference type="STRING" id="294747.C5M2P4"/>
<evidence type="ECO:0000259" key="7">
    <source>
        <dbReference type="SMART" id="SM01031"/>
    </source>
</evidence>
<keyword evidence="4" id="KW-0234">DNA repair</keyword>
<comment type="subcellular location">
    <subcellularLocation>
        <location evidence="1">Nucleus</location>
    </subcellularLocation>
</comment>
<dbReference type="InterPro" id="IPR018325">
    <property type="entry name" value="Rad4/PNGase_transGLS-fold"/>
</dbReference>
<name>C5M2P4_CANTT</name>
<dbReference type="Pfam" id="PF10404">
    <property type="entry name" value="BHD_2"/>
    <property type="match status" value="1"/>
</dbReference>
<dbReference type="EMBL" id="GG692395">
    <property type="protein sequence ID" value="EER35594.1"/>
    <property type="molecule type" value="Genomic_DNA"/>
</dbReference>
<dbReference type="GO" id="GO:0006298">
    <property type="term" value="P:mismatch repair"/>
    <property type="evidence" value="ECO:0007669"/>
    <property type="project" value="TreeGrafter"/>
</dbReference>
<gene>
    <name evidence="9" type="ORF">CTRG_00333</name>
</gene>
<dbReference type="eggNOG" id="KOG2179">
    <property type="taxonomic scope" value="Eukaryota"/>
</dbReference>
<evidence type="ECO:0000259" key="8">
    <source>
        <dbReference type="SMART" id="SM01032"/>
    </source>
</evidence>
<feature type="domain" description="Rad4 beta-hairpin" evidence="8">
    <location>
        <begin position="403"/>
        <end position="476"/>
    </location>
</feature>
<evidence type="ECO:0000313" key="9">
    <source>
        <dbReference type="EMBL" id="EER35594.1"/>
    </source>
</evidence>
<dbReference type="SMART" id="SM01032">
    <property type="entry name" value="BHD_3"/>
    <property type="match status" value="1"/>
</dbReference>
<dbReference type="HOGENOM" id="CLU_003639_3_1_1"/>
<dbReference type="InterPro" id="IPR018327">
    <property type="entry name" value="BHD_2"/>
</dbReference>
<dbReference type="InterPro" id="IPR018328">
    <property type="entry name" value="Rad4_beta-hairpin_dom3"/>
</dbReference>
<dbReference type="InterPro" id="IPR004583">
    <property type="entry name" value="DNA_repair_Rad4"/>
</dbReference>
<dbReference type="InterPro" id="IPR042488">
    <property type="entry name" value="Rad4_BHD3_sf"/>
</dbReference>
<dbReference type="Pfam" id="PF10405">
    <property type="entry name" value="BHD_3"/>
    <property type="match status" value="1"/>
</dbReference>
<evidence type="ECO:0000259" key="6">
    <source>
        <dbReference type="SMART" id="SM01030"/>
    </source>
</evidence>
<dbReference type="AlphaFoldDB" id="C5M2P4"/>
<dbReference type="InterPro" id="IPR036985">
    <property type="entry name" value="Transglutaminase-like_sf"/>
</dbReference>
<evidence type="ECO:0000256" key="3">
    <source>
        <dbReference type="ARBA" id="ARBA00022763"/>
    </source>
</evidence>
<keyword evidence="10" id="KW-1185">Reference proteome</keyword>
<evidence type="ECO:0000313" key="10">
    <source>
        <dbReference type="Proteomes" id="UP000002037"/>
    </source>
</evidence>
<dbReference type="GO" id="GO:0071942">
    <property type="term" value="C:XPC complex"/>
    <property type="evidence" value="ECO:0007669"/>
    <property type="project" value="TreeGrafter"/>
</dbReference>
<dbReference type="PANTHER" id="PTHR12135">
    <property type="entry name" value="DNA REPAIR PROTEIN XP-C / RAD4"/>
    <property type="match status" value="1"/>
</dbReference>
<protein>
    <recommendedName>
        <fullName evidence="11">Rad4 beta-hairpin domain-containing protein</fullName>
    </recommendedName>
</protein>
<dbReference type="GO" id="GO:0003684">
    <property type="term" value="F:damaged DNA binding"/>
    <property type="evidence" value="ECO:0007669"/>
    <property type="project" value="InterPro"/>
</dbReference>
<accession>C5M2P4</accession>
<evidence type="ECO:0000256" key="1">
    <source>
        <dbReference type="ARBA" id="ARBA00004123"/>
    </source>
</evidence>
<proteinExistence type="inferred from homology"/>
<sequence>MIRDQVKKVHKKFKKNDNKSEADEQLIYILKYLIKWFRKNFKHDSNGLRVLGYSTDAKRFPNNAKPIGNENELINVIKKFQHNRDTGAQLFTALLRSLGFESRLVFSLPLLSPRSTTPQPKPNLEILKVNKDNDLIYPYYWTELVNPLDPSEIIILETQCFYEEEKRLLRITRYGGSLNQSYTDQFYPIHNQFCQMSMHYVLSFTNNGLILDVSSRYMKDISYRWFNRLDLRTDLGKSALLFQSMLRILNKDKYYSSDDNKELDQLRDMAMNNYTIPSTFSAMKSSPNFITPSTLRYNEVIISGTTPVKKVRLRDKKEPVYFKNSILYGKSEQQWKFLGRSIKPTAHPIKYAKATPRTIYNKRIFNQNEIENSGLNQVPLFSFDQTCPYIKMKVTKIDGKQVLPRNKYGNIEIFRDNMIPDDCVWLKLTDIENILKNRAQFVSVVTGFSFKSGQAYPVKQGVVILKEDELWIKKLWLTERIKQYQQQLARRNIKLLYTWKFFLKHLEIKKRLDSYL</sequence>
<organism evidence="9 10">
    <name type="scientific">Candida tropicalis (strain ATCC MYA-3404 / T1)</name>
    <name type="common">Yeast</name>
    <dbReference type="NCBI Taxonomy" id="294747"/>
    <lineage>
        <taxon>Eukaryota</taxon>
        <taxon>Fungi</taxon>
        <taxon>Dikarya</taxon>
        <taxon>Ascomycota</taxon>
        <taxon>Saccharomycotina</taxon>
        <taxon>Pichiomycetes</taxon>
        <taxon>Debaryomycetaceae</taxon>
        <taxon>Candida/Lodderomyces clade</taxon>
        <taxon>Candida</taxon>
    </lineage>
</organism>
<dbReference type="GO" id="GO:0005737">
    <property type="term" value="C:cytoplasm"/>
    <property type="evidence" value="ECO:0007669"/>
    <property type="project" value="TreeGrafter"/>
</dbReference>
<dbReference type="KEGG" id="ctp:CTRG_00333"/>
<dbReference type="PANTHER" id="PTHR12135:SF2">
    <property type="entry name" value="DNA REPAIR PROTEIN RAD34"/>
    <property type="match status" value="1"/>
</dbReference>
<evidence type="ECO:0000256" key="4">
    <source>
        <dbReference type="ARBA" id="ARBA00023204"/>
    </source>
</evidence>
<dbReference type="Pfam" id="PF03835">
    <property type="entry name" value="Rad4"/>
    <property type="match status" value="1"/>
</dbReference>